<dbReference type="EMBL" id="JBAHYK010000026">
    <property type="protein sequence ID" value="KAL0580642.1"/>
    <property type="molecule type" value="Genomic_DNA"/>
</dbReference>
<evidence type="ECO:0008006" key="3">
    <source>
        <dbReference type="Google" id="ProtNLM"/>
    </source>
</evidence>
<keyword evidence="2" id="KW-1185">Reference proteome</keyword>
<reference evidence="1 2" key="1">
    <citation type="submission" date="2024-02" db="EMBL/GenBank/DDBJ databases">
        <title>A draft genome for the cacao thread blight pathogen Marasmius crinis-equi.</title>
        <authorList>
            <person name="Cohen S.P."/>
            <person name="Baruah I.K."/>
            <person name="Amoako-Attah I."/>
            <person name="Bukari Y."/>
            <person name="Meinhardt L.W."/>
            <person name="Bailey B.A."/>
        </authorList>
    </citation>
    <scope>NUCLEOTIDE SEQUENCE [LARGE SCALE GENOMIC DNA]</scope>
    <source>
        <strain evidence="1 2">GH-76</strain>
    </source>
</reference>
<protein>
    <recommendedName>
        <fullName evidence="3">Neprosin domain-containing protein</fullName>
    </recommendedName>
</protein>
<name>A0ABR3FYW0_9AGAR</name>
<proteinExistence type="predicted"/>
<accession>A0ABR3FYW0</accession>
<sequence>MKASIIAPANGTRIKPGVSFPFKYQSISDYGVTSYNYTVWLLTQPPTPFQSTQVWAGGYSFGQFAEPNYPGNPHPGNRPPTQLVMPDFSKPLGGWGTGASVSNATFYLAVFEEYGDGTVSSRSSSHFHPADQYDFQPFVGRRIHLSINEIIYNSTLKSDPLNVQSLE</sequence>
<organism evidence="1 2">
    <name type="scientific">Marasmius crinis-equi</name>
    <dbReference type="NCBI Taxonomy" id="585013"/>
    <lineage>
        <taxon>Eukaryota</taxon>
        <taxon>Fungi</taxon>
        <taxon>Dikarya</taxon>
        <taxon>Basidiomycota</taxon>
        <taxon>Agaricomycotina</taxon>
        <taxon>Agaricomycetes</taxon>
        <taxon>Agaricomycetidae</taxon>
        <taxon>Agaricales</taxon>
        <taxon>Marasmiineae</taxon>
        <taxon>Marasmiaceae</taxon>
        <taxon>Marasmius</taxon>
    </lineage>
</organism>
<dbReference type="Proteomes" id="UP001465976">
    <property type="component" value="Unassembled WGS sequence"/>
</dbReference>
<comment type="caution">
    <text evidence="1">The sequence shown here is derived from an EMBL/GenBank/DDBJ whole genome shotgun (WGS) entry which is preliminary data.</text>
</comment>
<gene>
    <name evidence="1" type="ORF">V5O48_001372</name>
</gene>
<evidence type="ECO:0000313" key="1">
    <source>
        <dbReference type="EMBL" id="KAL0580642.1"/>
    </source>
</evidence>
<evidence type="ECO:0000313" key="2">
    <source>
        <dbReference type="Proteomes" id="UP001465976"/>
    </source>
</evidence>